<keyword evidence="2" id="KW-0378">Hydrolase</keyword>
<feature type="region of interest" description="Disordered" evidence="3">
    <location>
        <begin position="345"/>
        <end position="372"/>
    </location>
</feature>
<protein>
    <submittedName>
        <fullName evidence="4">Poly(Hydroxyalkanoate) depolymerase family esterase</fullName>
    </submittedName>
</protein>
<dbReference type="GO" id="GO:0016787">
    <property type="term" value="F:hydrolase activity"/>
    <property type="evidence" value="ECO:0007669"/>
    <property type="project" value="UniProtKB-KW"/>
</dbReference>
<evidence type="ECO:0000313" key="4">
    <source>
        <dbReference type="EMBL" id="PTM91959.1"/>
    </source>
</evidence>
<dbReference type="InterPro" id="IPR050955">
    <property type="entry name" value="Plant_Biomass_Hydrol_Est"/>
</dbReference>
<dbReference type="InterPro" id="IPR010126">
    <property type="entry name" value="Esterase_phb"/>
</dbReference>
<keyword evidence="1" id="KW-0732">Signal</keyword>
<dbReference type="Gene3D" id="3.40.50.1820">
    <property type="entry name" value="alpha/beta hydrolase"/>
    <property type="match status" value="1"/>
</dbReference>
<evidence type="ECO:0000313" key="5">
    <source>
        <dbReference type="Proteomes" id="UP000241247"/>
    </source>
</evidence>
<dbReference type="SUPFAM" id="SSF53474">
    <property type="entry name" value="alpha/beta-Hydrolases"/>
    <property type="match status" value="2"/>
</dbReference>
<dbReference type="GO" id="GO:0005576">
    <property type="term" value="C:extracellular region"/>
    <property type="evidence" value="ECO:0007669"/>
    <property type="project" value="InterPro"/>
</dbReference>
<dbReference type="Pfam" id="PF10503">
    <property type="entry name" value="Esterase_PHB"/>
    <property type="match status" value="1"/>
</dbReference>
<accession>A0A2T5AZ26</accession>
<name>A0A2T5AZ26_MYCDI</name>
<dbReference type="InterPro" id="IPR029058">
    <property type="entry name" value="AB_hydrolase_fold"/>
</dbReference>
<dbReference type="PANTHER" id="PTHR43037">
    <property type="entry name" value="UNNAMED PRODUCT-RELATED"/>
    <property type="match status" value="1"/>
</dbReference>
<dbReference type="NCBIfam" id="TIGR01840">
    <property type="entry name" value="esterase_phb"/>
    <property type="match status" value="1"/>
</dbReference>
<dbReference type="OrthoDB" id="9767239at2"/>
<dbReference type="RefSeq" id="WP_108004252.1">
    <property type="nucleotide sequence ID" value="NZ_JBHEEX010000004.1"/>
</dbReference>
<dbReference type="PANTHER" id="PTHR43037:SF1">
    <property type="entry name" value="BLL1128 PROTEIN"/>
    <property type="match status" value="1"/>
</dbReference>
<reference evidence="4 5" key="1">
    <citation type="submission" date="2018-04" db="EMBL/GenBank/DDBJ databases">
        <title>Genomic Encyclopedia of Type Strains, Phase IV (KMG-IV): sequencing the most valuable type-strain genomes for metagenomic binning, comparative biology and taxonomic classification.</title>
        <authorList>
            <person name="Goeker M."/>
        </authorList>
    </citation>
    <scope>NUCLEOTIDE SEQUENCE [LARGE SCALE GENOMIC DNA]</scope>
    <source>
        <strain evidence="4 5">DSM 7138</strain>
    </source>
</reference>
<organism evidence="4 5">
    <name type="scientific">Mycoplana dimorpha</name>
    <dbReference type="NCBI Taxonomy" id="28320"/>
    <lineage>
        <taxon>Bacteria</taxon>
        <taxon>Pseudomonadati</taxon>
        <taxon>Pseudomonadota</taxon>
        <taxon>Alphaproteobacteria</taxon>
        <taxon>Hyphomicrobiales</taxon>
        <taxon>Rhizobiaceae</taxon>
        <taxon>Mycoplana</taxon>
    </lineage>
</organism>
<gene>
    <name evidence="4" type="ORF">C7449_1084</name>
</gene>
<keyword evidence="5" id="KW-1185">Reference proteome</keyword>
<comment type="caution">
    <text evidence="4">The sequence shown here is derived from an EMBL/GenBank/DDBJ whole genome shotgun (WGS) entry which is preliminary data.</text>
</comment>
<evidence type="ECO:0000256" key="1">
    <source>
        <dbReference type="ARBA" id="ARBA00022729"/>
    </source>
</evidence>
<dbReference type="Proteomes" id="UP000241247">
    <property type="component" value="Unassembled WGS sequence"/>
</dbReference>
<proteinExistence type="predicted"/>
<dbReference type="EMBL" id="PZZZ01000008">
    <property type="protein sequence ID" value="PTM91959.1"/>
    <property type="molecule type" value="Genomic_DNA"/>
</dbReference>
<evidence type="ECO:0000256" key="3">
    <source>
        <dbReference type="SAM" id="MobiDB-lite"/>
    </source>
</evidence>
<dbReference type="AlphaFoldDB" id="A0A2T5AZ26"/>
<sequence length="389" mass="42014">MRNLSDTIARLAALKAAYGQTDHRSTRDRLKDMEIAASNPGALRARTFIPENLVSGAPLVVVLHGCTQSAAAYDNGSGWSVLAERYGFALLFPEQQRANNPNLCFNWFLPGDAKRDAGEALSIHQMIETMVNAYGLDRSRIFIVGLSAGGAMSSVMLASYPDVFAGGAIIAGLPYGSATTMPEAFDRMRGQGGPSEMDLQKLVRSASPHQGNWPTISVWHGTADSIVDISNMETIVRQWAGLHGVKTTDYVSESEQRYLRKVWHGADGRELIESYTIHGMGHGTPLATGGPDGYGKPGPYMLETGISSTLQIATFWGLVDVAHRRRDDTADARSEDYIHTGEILMPGALTDGNDTDRSDRHQHGTANAQQGAGVQKIIEDALRAAGLMK</sequence>
<evidence type="ECO:0000256" key="2">
    <source>
        <dbReference type="ARBA" id="ARBA00022801"/>
    </source>
</evidence>